<dbReference type="Proteomes" id="UP000236291">
    <property type="component" value="Unassembled WGS sequence"/>
</dbReference>
<protein>
    <submittedName>
        <fullName evidence="1">Uncharacterized protein</fullName>
    </submittedName>
</protein>
<gene>
    <name evidence="1" type="ORF">L195_g011715</name>
</gene>
<comment type="caution">
    <text evidence="1">The sequence shown here is derived from an EMBL/GenBank/DDBJ whole genome shotgun (WGS) entry which is preliminary data.</text>
</comment>
<evidence type="ECO:0000313" key="2">
    <source>
        <dbReference type="Proteomes" id="UP000236291"/>
    </source>
</evidence>
<name>A0A2K3PIE4_TRIPR</name>
<dbReference type="EMBL" id="ASHM01007330">
    <property type="protein sequence ID" value="PNY15025.1"/>
    <property type="molecule type" value="Genomic_DNA"/>
</dbReference>
<dbReference type="AlphaFoldDB" id="A0A2K3PIE4"/>
<proteinExistence type="predicted"/>
<reference evidence="1 2" key="1">
    <citation type="journal article" date="2014" name="Am. J. Bot.">
        <title>Genome assembly and annotation for red clover (Trifolium pratense; Fabaceae).</title>
        <authorList>
            <person name="Istvanek J."/>
            <person name="Jaros M."/>
            <person name="Krenek A."/>
            <person name="Repkova J."/>
        </authorList>
    </citation>
    <scope>NUCLEOTIDE SEQUENCE [LARGE SCALE GENOMIC DNA]</scope>
    <source>
        <strain evidence="2">cv. Tatra</strain>
        <tissue evidence="1">Young leaves</tissue>
    </source>
</reference>
<evidence type="ECO:0000313" key="1">
    <source>
        <dbReference type="EMBL" id="PNY15025.1"/>
    </source>
</evidence>
<accession>A0A2K3PIE4</accession>
<organism evidence="1 2">
    <name type="scientific">Trifolium pratense</name>
    <name type="common">Red clover</name>
    <dbReference type="NCBI Taxonomy" id="57577"/>
    <lineage>
        <taxon>Eukaryota</taxon>
        <taxon>Viridiplantae</taxon>
        <taxon>Streptophyta</taxon>
        <taxon>Embryophyta</taxon>
        <taxon>Tracheophyta</taxon>
        <taxon>Spermatophyta</taxon>
        <taxon>Magnoliopsida</taxon>
        <taxon>eudicotyledons</taxon>
        <taxon>Gunneridae</taxon>
        <taxon>Pentapetalae</taxon>
        <taxon>rosids</taxon>
        <taxon>fabids</taxon>
        <taxon>Fabales</taxon>
        <taxon>Fabaceae</taxon>
        <taxon>Papilionoideae</taxon>
        <taxon>50 kb inversion clade</taxon>
        <taxon>NPAAA clade</taxon>
        <taxon>Hologalegina</taxon>
        <taxon>IRL clade</taxon>
        <taxon>Trifolieae</taxon>
        <taxon>Trifolium</taxon>
    </lineage>
</organism>
<reference evidence="1 2" key="2">
    <citation type="journal article" date="2017" name="Front. Plant Sci.">
        <title>Gene Classification and Mining of Molecular Markers Useful in Red Clover (Trifolium pratense) Breeding.</title>
        <authorList>
            <person name="Istvanek J."/>
            <person name="Dluhosova J."/>
            <person name="Dluhos P."/>
            <person name="Patkova L."/>
            <person name="Nedelnik J."/>
            <person name="Repkova J."/>
        </authorList>
    </citation>
    <scope>NUCLEOTIDE SEQUENCE [LARGE SCALE GENOMIC DNA]</scope>
    <source>
        <strain evidence="2">cv. Tatra</strain>
        <tissue evidence="1">Young leaves</tissue>
    </source>
</reference>
<sequence length="168" mass="19695">MVEVCSGLVLGVKRAECEGDCWKWVDDSYSVKEAYHLLIEGEEGNEECDWRLWCPGNGRPLIFQLSDIRGNFERDCEMVRDPGCSCGRSFEWEKVLEETKILSWRILRARAKQFNYYLSYRLEEVFKLCAFAPLKYVDLVVSHKCWFFTGFLVWMFSIGKPFISVDKA</sequence>